<accession>A0A7X6LYA7</accession>
<sequence>MLAPERRTRADLYAAVAIAVVVAIAAAVVWATSDARGTESDPAAHPASVAPSVGRLPDALSERWHASDGAATRALTSSGVAITADDGTVRGLDPETGWQLWRYQRDLPLCGVESQFATVIATYRDQRGCSQTTMLGAEDGRRRTARSSYLDSRVRLSADGTYVLAQGPDRLEVWRSDLVRTLEYGYVDAPVNPHTQPRHGCRLLSAASGGSRLAVVERCPDDVADRLTVLNPAPKDASAPEEYGSHVLTEPGGAAENARVIAVSDNRIALYLPGTDAAPPEFAIYDSAANSVAVHRLTAPIGADSTVTRLGSAYFVFTGNSVIALNATTFEPLWTAPDALGSPAMMAGSILVPVADGIAALDPGTGIQQKRIPLRRSDYHGEPISLAVSGPVVLELRGGRLYGTA</sequence>
<comment type="caution">
    <text evidence="2">The sequence shown here is derived from an EMBL/GenBank/DDBJ whole genome shotgun (WGS) entry which is preliminary data.</text>
</comment>
<evidence type="ECO:0000313" key="3">
    <source>
        <dbReference type="Proteomes" id="UP000523447"/>
    </source>
</evidence>
<reference evidence="2 3" key="1">
    <citation type="submission" date="2020-04" db="EMBL/GenBank/DDBJ databases">
        <title>MicrobeNet Type strains.</title>
        <authorList>
            <person name="Nicholson A.C."/>
        </authorList>
    </citation>
    <scope>NUCLEOTIDE SEQUENCE [LARGE SCALE GENOMIC DNA]</scope>
    <source>
        <strain evidence="2 3">DSM 44445</strain>
    </source>
</reference>
<dbReference type="Proteomes" id="UP000523447">
    <property type="component" value="Unassembled WGS sequence"/>
</dbReference>
<dbReference type="SUPFAM" id="SSF50998">
    <property type="entry name" value="Quinoprotein alcohol dehydrogenase-like"/>
    <property type="match status" value="1"/>
</dbReference>
<organism evidence="2 3">
    <name type="scientific">Nocardia veterana</name>
    <dbReference type="NCBI Taxonomy" id="132249"/>
    <lineage>
        <taxon>Bacteria</taxon>
        <taxon>Bacillati</taxon>
        <taxon>Actinomycetota</taxon>
        <taxon>Actinomycetes</taxon>
        <taxon>Mycobacteriales</taxon>
        <taxon>Nocardiaceae</taxon>
        <taxon>Nocardia</taxon>
    </lineage>
</organism>
<dbReference type="InterPro" id="IPR011047">
    <property type="entry name" value="Quinoprotein_ADH-like_sf"/>
</dbReference>
<dbReference type="RefSeq" id="WP_040721170.1">
    <property type="nucleotide sequence ID" value="NZ_CAWPHS010000004.1"/>
</dbReference>
<feature type="transmembrane region" description="Helical" evidence="1">
    <location>
        <begin position="12"/>
        <end position="31"/>
    </location>
</feature>
<dbReference type="InterPro" id="IPR015943">
    <property type="entry name" value="WD40/YVTN_repeat-like_dom_sf"/>
</dbReference>
<proteinExistence type="predicted"/>
<evidence type="ECO:0008006" key="4">
    <source>
        <dbReference type="Google" id="ProtNLM"/>
    </source>
</evidence>
<keyword evidence="3" id="KW-1185">Reference proteome</keyword>
<dbReference type="Gene3D" id="2.130.10.10">
    <property type="entry name" value="YVTN repeat-like/Quinoprotein amine dehydrogenase"/>
    <property type="match status" value="1"/>
</dbReference>
<protein>
    <recommendedName>
        <fullName evidence="4">Pyrroloquinoline-quinone binding quinoprotein</fullName>
    </recommendedName>
</protein>
<dbReference type="AlphaFoldDB" id="A0A7X6LYA7"/>
<evidence type="ECO:0000256" key="1">
    <source>
        <dbReference type="SAM" id="Phobius"/>
    </source>
</evidence>
<keyword evidence="1" id="KW-1133">Transmembrane helix</keyword>
<keyword evidence="1" id="KW-0472">Membrane</keyword>
<name>A0A7X6LYA7_9NOCA</name>
<keyword evidence="1" id="KW-0812">Transmembrane</keyword>
<evidence type="ECO:0000313" key="2">
    <source>
        <dbReference type="EMBL" id="NKY86762.1"/>
    </source>
</evidence>
<dbReference type="EMBL" id="JAAXPE010000012">
    <property type="protein sequence ID" value="NKY86762.1"/>
    <property type="molecule type" value="Genomic_DNA"/>
</dbReference>
<gene>
    <name evidence="2" type="ORF">HGA07_14100</name>
</gene>